<organism evidence="1 2">
    <name type="scientific">Fukomys damarensis</name>
    <name type="common">Damaraland mole rat</name>
    <name type="synonym">Cryptomys damarensis</name>
    <dbReference type="NCBI Taxonomy" id="885580"/>
    <lineage>
        <taxon>Eukaryota</taxon>
        <taxon>Metazoa</taxon>
        <taxon>Chordata</taxon>
        <taxon>Craniata</taxon>
        <taxon>Vertebrata</taxon>
        <taxon>Euteleostomi</taxon>
        <taxon>Mammalia</taxon>
        <taxon>Eutheria</taxon>
        <taxon>Euarchontoglires</taxon>
        <taxon>Glires</taxon>
        <taxon>Rodentia</taxon>
        <taxon>Hystricomorpha</taxon>
        <taxon>Bathyergidae</taxon>
        <taxon>Fukomys</taxon>
    </lineage>
</organism>
<keyword evidence="2" id="KW-1185">Reference proteome</keyword>
<name>A0A091CTT5_FUKDA</name>
<gene>
    <name evidence="1" type="ORF">H920_15733</name>
</gene>
<protein>
    <submittedName>
        <fullName evidence="1">Uncharacterized protein</fullName>
    </submittedName>
</protein>
<dbReference type="AlphaFoldDB" id="A0A091CTT5"/>
<evidence type="ECO:0000313" key="2">
    <source>
        <dbReference type="Proteomes" id="UP000028990"/>
    </source>
</evidence>
<reference evidence="1 2" key="1">
    <citation type="submission" date="2013-11" db="EMBL/GenBank/DDBJ databases">
        <title>The Damaraland mole rat (Fukomys damarensis) genome and evolution of African mole rats.</title>
        <authorList>
            <person name="Gladyshev V.N."/>
            <person name="Fang X."/>
        </authorList>
    </citation>
    <scope>NUCLEOTIDE SEQUENCE [LARGE SCALE GENOMIC DNA]</scope>
    <source>
        <tissue evidence="1">Liver</tissue>
    </source>
</reference>
<sequence>MQLDNCSSEGKKMLPMKERTVLLQDDTLKPEEKMDPIQRVAGDNDWRRDLEELPAFKEQRKQIEFTKDTHEGQCS</sequence>
<dbReference type="EMBL" id="KN123913">
    <property type="protein sequence ID" value="KFO22869.1"/>
    <property type="molecule type" value="Genomic_DNA"/>
</dbReference>
<evidence type="ECO:0000313" key="1">
    <source>
        <dbReference type="EMBL" id="KFO22869.1"/>
    </source>
</evidence>
<dbReference type="Proteomes" id="UP000028990">
    <property type="component" value="Unassembled WGS sequence"/>
</dbReference>
<proteinExistence type="predicted"/>
<accession>A0A091CTT5</accession>